<feature type="region of interest" description="Disordered" evidence="1">
    <location>
        <begin position="67"/>
        <end position="92"/>
    </location>
</feature>
<name>A0ABP5TZW9_9ACTN</name>
<proteinExistence type="predicted"/>
<dbReference type="EMBL" id="BAAARB010000001">
    <property type="protein sequence ID" value="GAA2365983.1"/>
    <property type="molecule type" value="Genomic_DNA"/>
</dbReference>
<gene>
    <name evidence="3" type="ORF">GCM10009855_01550</name>
</gene>
<protein>
    <recommendedName>
        <fullName evidence="5">WxL domain-containing protein</fullName>
    </recommendedName>
</protein>
<dbReference type="RefSeq" id="WP_006894635.1">
    <property type="nucleotide sequence ID" value="NZ_BAAARB010000001.1"/>
</dbReference>
<sequence>MRKLPLVAAVAAAAAAGILVPSGAAEAAPSADTQVTFVVAGQGGDLSITAGPLGAIVPNANGTLATGGLPTASVTDNRNGSPRSWETTASSTDFTGQGVTIPASDVKYEANAIIGKVGGGDVTGQGEKSLGSPATVVTRTGLTWPLEIITWSPALTVDFPTGGLPIGSYSGTVTVSVA</sequence>
<accession>A0ABP5TZW9</accession>
<reference evidence="4" key="1">
    <citation type="journal article" date="2019" name="Int. J. Syst. Evol. Microbiol.">
        <title>The Global Catalogue of Microorganisms (GCM) 10K type strain sequencing project: providing services to taxonomists for standard genome sequencing and annotation.</title>
        <authorList>
            <consortium name="The Broad Institute Genomics Platform"/>
            <consortium name="The Broad Institute Genome Sequencing Center for Infectious Disease"/>
            <person name="Wu L."/>
            <person name="Ma J."/>
        </authorList>
    </citation>
    <scope>NUCLEOTIDE SEQUENCE [LARGE SCALE GENOMIC DNA]</scope>
    <source>
        <strain evidence="4">JCM 16227</strain>
    </source>
</reference>
<comment type="caution">
    <text evidence="3">The sequence shown here is derived from an EMBL/GenBank/DDBJ whole genome shotgun (WGS) entry which is preliminary data.</text>
</comment>
<feature type="compositionally biased region" description="Polar residues" evidence="1">
    <location>
        <begin position="72"/>
        <end position="92"/>
    </location>
</feature>
<organism evidence="3 4">
    <name type="scientific">Gordonia cholesterolivorans</name>
    <dbReference type="NCBI Taxonomy" id="559625"/>
    <lineage>
        <taxon>Bacteria</taxon>
        <taxon>Bacillati</taxon>
        <taxon>Actinomycetota</taxon>
        <taxon>Actinomycetes</taxon>
        <taxon>Mycobacteriales</taxon>
        <taxon>Gordoniaceae</taxon>
        <taxon>Gordonia</taxon>
    </lineage>
</organism>
<evidence type="ECO:0008006" key="5">
    <source>
        <dbReference type="Google" id="ProtNLM"/>
    </source>
</evidence>
<feature type="signal peptide" evidence="2">
    <location>
        <begin position="1"/>
        <end position="27"/>
    </location>
</feature>
<evidence type="ECO:0000256" key="1">
    <source>
        <dbReference type="SAM" id="MobiDB-lite"/>
    </source>
</evidence>
<evidence type="ECO:0000313" key="4">
    <source>
        <dbReference type="Proteomes" id="UP001501170"/>
    </source>
</evidence>
<keyword evidence="2" id="KW-0732">Signal</keyword>
<evidence type="ECO:0000313" key="3">
    <source>
        <dbReference type="EMBL" id="GAA2365983.1"/>
    </source>
</evidence>
<dbReference type="Proteomes" id="UP001501170">
    <property type="component" value="Unassembled WGS sequence"/>
</dbReference>
<evidence type="ECO:0000256" key="2">
    <source>
        <dbReference type="SAM" id="SignalP"/>
    </source>
</evidence>
<feature type="chain" id="PRO_5046768633" description="WxL domain-containing protein" evidence="2">
    <location>
        <begin position="28"/>
        <end position="178"/>
    </location>
</feature>
<keyword evidence="4" id="KW-1185">Reference proteome</keyword>